<dbReference type="RefSeq" id="WP_145430457.1">
    <property type="nucleotide sequence ID" value="NZ_CP036339.1"/>
</dbReference>
<dbReference type="OrthoDB" id="285990at2"/>
<organism evidence="1 2">
    <name type="scientific">Lacipirellula limnantheis</name>
    <dbReference type="NCBI Taxonomy" id="2528024"/>
    <lineage>
        <taxon>Bacteria</taxon>
        <taxon>Pseudomonadati</taxon>
        <taxon>Planctomycetota</taxon>
        <taxon>Planctomycetia</taxon>
        <taxon>Pirellulales</taxon>
        <taxon>Lacipirellulaceae</taxon>
        <taxon>Lacipirellula</taxon>
    </lineage>
</organism>
<evidence type="ECO:0000313" key="2">
    <source>
        <dbReference type="Proteomes" id="UP000317909"/>
    </source>
</evidence>
<dbReference type="GO" id="GO:0003677">
    <property type="term" value="F:DNA binding"/>
    <property type="evidence" value="ECO:0007669"/>
    <property type="project" value="InterPro"/>
</dbReference>
<evidence type="ECO:0000313" key="1">
    <source>
        <dbReference type="EMBL" id="QDT71291.1"/>
    </source>
</evidence>
<dbReference type="REBASE" id="355889">
    <property type="entry name" value="M.PbaI41ORF4480P"/>
</dbReference>
<sequence>MNTVHFQSDDHTWETPMELFRCLDAEFHFTIDVCALPETAKCAHYFTPTDDGLTQPWDGVCWMNPPYGRAIAAWMRKAYEESQRGATVVCLVPARTDTEWWHQYAMRGEIRYLRGRVRFGEATSGAPFPSSIVIFRDRWWERRLATRFATSPSKAF</sequence>
<dbReference type="AlphaFoldDB" id="A0A517TSE6"/>
<keyword evidence="2" id="KW-1185">Reference proteome</keyword>
<keyword evidence="1" id="KW-0489">Methyltransferase</keyword>
<protein>
    <submittedName>
        <fullName evidence="1">DNA N-6-adenine-methyltransferase (Dam)</fullName>
    </submittedName>
</protein>
<dbReference type="GO" id="GO:0009007">
    <property type="term" value="F:site-specific DNA-methyltransferase (adenine-specific) activity"/>
    <property type="evidence" value="ECO:0007669"/>
    <property type="project" value="InterPro"/>
</dbReference>
<proteinExistence type="predicted"/>
<dbReference type="GO" id="GO:0009307">
    <property type="term" value="P:DNA restriction-modification system"/>
    <property type="evidence" value="ECO:0007669"/>
    <property type="project" value="InterPro"/>
</dbReference>
<dbReference type="Proteomes" id="UP000317909">
    <property type="component" value="Chromosome"/>
</dbReference>
<keyword evidence="1" id="KW-0808">Transferase</keyword>
<gene>
    <name evidence="1" type="ORF">I41_04480</name>
</gene>
<dbReference type="Pfam" id="PF05869">
    <property type="entry name" value="Dam"/>
    <property type="match status" value="1"/>
</dbReference>
<dbReference type="KEGG" id="llh:I41_04480"/>
<dbReference type="GO" id="GO:0032259">
    <property type="term" value="P:methylation"/>
    <property type="evidence" value="ECO:0007669"/>
    <property type="project" value="UniProtKB-KW"/>
</dbReference>
<dbReference type="EMBL" id="CP036339">
    <property type="protein sequence ID" value="QDT71291.1"/>
    <property type="molecule type" value="Genomic_DNA"/>
</dbReference>
<dbReference type="InterPro" id="IPR008593">
    <property type="entry name" value="Dam_MeTrfase"/>
</dbReference>
<name>A0A517TSE6_9BACT</name>
<accession>A0A517TSE6</accession>
<reference evidence="1 2" key="1">
    <citation type="submission" date="2019-02" db="EMBL/GenBank/DDBJ databases">
        <title>Deep-cultivation of Planctomycetes and their phenomic and genomic characterization uncovers novel biology.</title>
        <authorList>
            <person name="Wiegand S."/>
            <person name="Jogler M."/>
            <person name="Boedeker C."/>
            <person name="Pinto D."/>
            <person name="Vollmers J."/>
            <person name="Rivas-Marin E."/>
            <person name="Kohn T."/>
            <person name="Peeters S.H."/>
            <person name="Heuer A."/>
            <person name="Rast P."/>
            <person name="Oberbeckmann S."/>
            <person name="Bunk B."/>
            <person name="Jeske O."/>
            <person name="Meyerdierks A."/>
            <person name="Storesund J.E."/>
            <person name="Kallscheuer N."/>
            <person name="Luecker S."/>
            <person name="Lage O.M."/>
            <person name="Pohl T."/>
            <person name="Merkel B.J."/>
            <person name="Hornburger P."/>
            <person name="Mueller R.-W."/>
            <person name="Bruemmer F."/>
            <person name="Labrenz M."/>
            <person name="Spormann A.M."/>
            <person name="Op den Camp H."/>
            <person name="Overmann J."/>
            <person name="Amann R."/>
            <person name="Jetten M.S.M."/>
            <person name="Mascher T."/>
            <person name="Medema M.H."/>
            <person name="Devos D.P."/>
            <person name="Kaster A.-K."/>
            <person name="Ovreas L."/>
            <person name="Rohde M."/>
            <person name="Galperin M.Y."/>
            <person name="Jogler C."/>
        </authorList>
    </citation>
    <scope>NUCLEOTIDE SEQUENCE [LARGE SCALE GENOMIC DNA]</scope>
    <source>
        <strain evidence="1 2">I41</strain>
    </source>
</reference>